<dbReference type="UniPathway" id="UPA00378"/>
<dbReference type="Pfam" id="PF17039">
    <property type="entry name" value="Glyco_tran_10_N"/>
    <property type="match status" value="1"/>
</dbReference>
<dbReference type="EC" id="2.4.1.-" evidence="11"/>
<dbReference type="InParanoid" id="H2ZQB6"/>
<dbReference type="SUPFAM" id="SSF53756">
    <property type="entry name" value="UDP-Glycosyltransferase/glycogen phosphorylase"/>
    <property type="match status" value="1"/>
</dbReference>
<feature type="domain" description="Fucosyltransferase C-terminal" evidence="12">
    <location>
        <begin position="221"/>
        <end position="408"/>
    </location>
</feature>
<keyword evidence="5 11" id="KW-0808">Transferase</keyword>
<feature type="transmembrane region" description="Helical" evidence="11">
    <location>
        <begin position="12"/>
        <end position="33"/>
    </location>
</feature>
<evidence type="ECO:0000313" key="14">
    <source>
        <dbReference type="Ensembl" id="ENSCSAVP00000019782.1"/>
    </source>
</evidence>
<reference evidence="15" key="1">
    <citation type="submission" date="2003-08" db="EMBL/GenBank/DDBJ databases">
        <authorList>
            <person name="Birren B."/>
            <person name="Nusbaum C."/>
            <person name="Abebe A."/>
            <person name="Abouelleil A."/>
            <person name="Adekoya E."/>
            <person name="Ait-zahra M."/>
            <person name="Allen N."/>
            <person name="Allen T."/>
            <person name="An P."/>
            <person name="Anderson M."/>
            <person name="Anderson S."/>
            <person name="Arachchi H."/>
            <person name="Armbruster J."/>
            <person name="Bachantsang P."/>
            <person name="Baldwin J."/>
            <person name="Barry A."/>
            <person name="Bayul T."/>
            <person name="Blitshsteyn B."/>
            <person name="Bloom T."/>
            <person name="Blye J."/>
            <person name="Boguslavskiy L."/>
            <person name="Borowsky M."/>
            <person name="Boukhgalter B."/>
            <person name="Brunache A."/>
            <person name="Butler J."/>
            <person name="Calixte N."/>
            <person name="Calvo S."/>
            <person name="Camarata J."/>
            <person name="Campo K."/>
            <person name="Chang J."/>
            <person name="Cheshatsang Y."/>
            <person name="Citroen M."/>
            <person name="Collymore A."/>
            <person name="Considine T."/>
            <person name="Cook A."/>
            <person name="Cooke P."/>
            <person name="Corum B."/>
            <person name="Cuomo C."/>
            <person name="David R."/>
            <person name="Dawoe T."/>
            <person name="Degray S."/>
            <person name="Dodge S."/>
            <person name="Dooley K."/>
            <person name="Dorje P."/>
            <person name="Dorjee K."/>
            <person name="Dorris L."/>
            <person name="Duffey N."/>
            <person name="Dupes A."/>
            <person name="Elkins T."/>
            <person name="Engels R."/>
            <person name="Erickson J."/>
            <person name="Farina A."/>
            <person name="Faro S."/>
            <person name="Ferreira P."/>
            <person name="Fischer H."/>
            <person name="Fitzgerald M."/>
            <person name="Foley K."/>
            <person name="Gage D."/>
            <person name="Galagan J."/>
            <person name="Gearin G."/>
            <person name="Gnerre S."/>
            <person name="Gnirke A."/>
            <person name="Goyette A."/>
            <person name="Graham J."/>
            <person name="Grandbois E."/>
            <person name="Gyaltsen K."/>
            <person name="Hafez N."/>
            <person name="Hagopian D."/>
            <person name="Hagos B."/>
            <person name="Hall J."/>
            <person name="Hatcher B."/>
            <person name="Heller A."/>
            <person name="Higgins H."/>
            <person name="Honan T."/>
            <person name="Horn A."/>
            <person name="Houde N."/>
            <person name="Hughes L."/>
            <person name="Hulme W."/>
            <person name="Husby E."/>
            <person name="Iliev I."/>
            <person name="Jaffe D."/>
            <person name="Jones C."/>
            <person name="Kamal M."/>
            <person name="Kamat A."/>
            <person name="Kamvysselis M."/>
            <person name="Karlsson E."/>
            <person name="Kells C."/>
            <person name="Kieu A."/>
            <person name="Kisner P."/>
            <person name="Kodira C."/>
            <person name="Kulbokas E."/>
            <person name="Labutti K."/>
            <person name="Lama D."/>
            <person name="Landers T."/>
            <person name="Leger J."/>
            <person name="Levine S."/>
            <person name="Lewis D."/>
            <person name="Lewis T."/>
            <person name="Lindblad-toh K."/>
            <person name="Liu X."/>
            <person name="Lokyitsang T."/>
            <person name="Lokyitsang Y."/>
            <person name="Lucien O."/>
            <person name="Lui A."/>
            <person name="Ma L.J."/>
            <person name="Mabbitt R."/>
            <person name="Macdonald J."/>
            <person name="Maclean C."/>
            <person name="Major J."/>
            <person name="Manning J."/>
            <person name="Marabella R."/>
            <person name="Maru K."/>
            <person name="Matthews C."/>
            <person name="Mauceli E."/>
            <person name="Mccarthy M."/>
            <person name="Mcdonough S."/>
            <person name="Mcghee T."/>
            <person name="Meldrim J."/>
            <person name="Meneus L."/>
            <person name="Mesirov J."/>
            <person name="Mihalev A."/>
            <person name="Mihova T."/>
            <person name="Mikkelsen T."/>
            <person name="Mlenga V."/>
            <person name="Moru K."/>
            <person name="Mozes J."/>
            <person name="Mulrain L."/>
            <person name="Munson G."/>
            <person name="Naylor J."/>
            <person name="Newes C."/>
            <person name="Nguyen C."/>
            <person name="Nguyen N."/>
            <person name="Nguyen T."/>
            <person name="Nicol R."/>
            <person name="Nielsen C."/>
            <person name="Nizzari M."/>
            <person name="Norbu C."/>
            <person name="Norbu N."/>
            <person name="O'donnell P."/>
            <person name="Okoawo O."/>
            <person name="O'leary S."/>
            <person name="Omotosho B."/>
            <person name="O'neill K."/>
            <person name="Osman S."/>
            <person name="Parker S."/>
            <person name="Perrin D."/>
            <person name="Phunkhang P."/>
            <person name="Piqani B."/>
            <person name="Purcell S."/>
            <person name="Rachupka T."/>
            <person name="Ramasamy U."/>
            <person name="Rameau R."/>
            <person name="Ray V."/>
            <person name="Raymond C."/>
            <person name="Retta R."/>
            <person name="Richardson S."/>
            <person name="Rise C."/>
            <person name="Rodriguez J."/>
            <person name="Rogers J."/>
            <person name="Rogov P."/>
            <person name="Rutman M."/>
            <person name="Schupbach R."/>
            <person name="Seaman C."/>
            <person name="Settipalli S."/>
            <person name="Sharpe T."/>
            <person name="Sheridan J."/>
            <person name="Sherpa N."/>
            <person name="Shi J."/>
            <person name="Smirnov S."/>
            <person name="Smith C."/>
            <person name="Sougnez C."/>
            <person name="Spencer B."/>
            <person name="Stalker J."/>
            <person name="Stange-thomann N."/>
            <person name="Stavropoulos S."/>
            <person name="Stetson K."/>
            <person name="Stone C."/>
            <person name="Stone S."/>
            <person name="Stubbs M."/>
            <person name="Talamas J."/>
            <person name="Tchuinga P."/>
            <person name="Tenzing P."/>
            <person name="Tesfaye S."/>
            <person name="Theodore J."/>
            <person name="Thoulutsang Y."/>
            <person name="Topham K."/>
            <person name="Towey S."/>
            <person name="Tsamla T."/>
            <person name="Tsomo N."/>
            <person name="Vallee D."/>
            <person name="Vassiliev H."/>
            <person name="Venkataraman V."/>
            <person name="Vinson J."/>
            <person name="Vo A."/>
            <person name="Wade C."/>
            <person name="Wang S."/>
            <person name="Wangchuk T."/>
            <person name="Wangdi T."/>
            <person name="Whittaker C."/>
            <person name="Wilkinson J."/>
            <person name="Wu Y."/>
            <person name="Wyman D."/>
            <person name="Yadav S."/>
            <person name="Yang S."/>
            <person name="Yang X."/>
            <person name="Yeager S."/>
            <person name="Yee E."/>
            <person name="Young G."/>
            <person name="Zainoun J."/>
            <person name="Zembeck L."/>
            <person name="Zimmer A."/>
            <person name="Zody M."/>
            <person name="Lander E."/>
        </authorList>
    </citation>
    <scope>NUCLEOTIDE SEQUENCE [LARGE SCALE GENOMIC DNA]</scope>
</reference>
<dbReference type="GO" id="GO:0032580">
    <property type="term" value="C:Golgi cisterna membrane"/>
    <property type="evidence" value="ECO:0007669"/>
    <property type="project" value="UniProtKB-SubCell"/>
</dbReference>
<keyword evidence="10" id="KW-0325">Glycoprotein</keyword>
<keyword evidence="7" id="KW-0735">Signal-anchor</keyword>
<evidence type="ECO:0000259" key="12">
    <source>
        <dbReference type="Pfam" id="PF00852"/>
    </source>
</evidence>
<dbReference type="Gene3D" id="3.40.50.11660">
    <property type="entry name" value="Glycosyl transferase family 10, C-terminal domain"/>
    <property type="match status" value="1"/>
</dbReference>
<dbReference type="InterPro" id="IPR001503">
    <property type="entry name" value="Glyco_trans_10"/>
</dbReference>
<evidence type="ECO:0000256" key="9">
    <source>
        <dbReference type="ARBA" id="ARBA00023136"/>
    </source>
</evidence>
<keyword evidence="8 11" id="KW-1133">Transmembrane helix</keyword>
<proteinExistence type="inferred from homology"/>
<keyword evidence="9 11" id="KW-0472">Membrane</keyword>
<evidence type="ECO:0000256" key="7">
    <source>
        <dbReference type="ARBA" id="ARBA00022968"/>
    </source>
</evidence>
<sequence>MIKTSSTDGKSKFYVFLSFMMIFSVLFVCYSYNINTTVRYATNTATDLLSKIQSTSTNIASTTTTIASTTTTTTEKLDTSPIYMLFWVAPFGSLHNYYINKELCGDCIVSYDQKDLDRAEAVIIHFSEATLQGIPDKSRRKSNQMYTFFVMESPWAVSVMRGMSFKVFDNYFNWTMSYRRDSSIHFPYIEWFPEGSLFNGNTAAQYSEQVVKDILDKKKDEILALWMVGNCGYTQGAKLRRTLVSELETAGLTIDKMGACFGKPAPRNDPSFAQKYKFYLAFENAVHCRDYITEKFWSSSLSFGLVPIVWGPKREDVVAVAPKGSFIFYEDYSSTAELVKYLQYLNTNNTAYAEYFNWRIKQPTPVENPLVDHIDYEGDRGLCKMCRLLWQKRSNKTFTSIVPSLENWWKNSDRPECLSKTTTLHDKYD</sequence>
<keyword evidence="15" id="KW-1185">Reference proteome</keyword>
<evidence type="ECO:0000256" key="5">
    <source>
        <dbReference type="ARBA" id="ARBA00022679"/>
    </source>
</evidence>
<dbReference type="Pfam" id="PF00852">
    <property type="entry name" value="Glyco_transf_10"/>
    <property type="match status" value="1"/>
</dbReference>
<dbReference type="GO" id="GO:0046920">
    <property type="term" value="F:alpha-(1-&gt;3)-fucosyltransferase activity"/>
    <property type="evidence" value="ECO:0007669"/>
    <property type="project" value="TreeGrafter"/>
</dbReference>
<comment type="subcellular location">
    <subcellularLocation>
        <location evidence="11">Golgi apparatus</location>
        <location evidence="11">Golgi stack membrane</location>
        <topology evidence="11">Single-pass type II membrane protein</topology>
    </subcellularLocation>
    <subcellularLocation>
        <location evidence="1">Membrane</location>
        <topology evidence="1">Single-pass membrane protein</topology>
    </subcellularLocation>
</comment>
<dbReference type="eggNOG" id="KOG2619">
    <property type="taxonomic scope" value="Eukaryota"/>
</dbReference>
<dbReference type="OMA" id="THGAKIR"/>
<comment type="pathway">
    <text evidence="2">Protein modification; protein glycosylation.</text>
</comment>
<dbReference type="InterPro" id="IPR031481">
    <property type="entry name" value="Glyco_tran_10_N"/>
</dbReference>
<evidence type="ECO:0000256" key="2">
    <source>
        <dbReference type="ARBA" id="ARBA00004922"/>
    </source>
</evidence>
<protein>
    <recommendedName>
        <fullName evidence="11">Fucosyltransferase</fullName>
        <ecNumber evidence="11">2.4.1.-</ecNumber>
    </recommendedName>
</protein>
<evidence type="ECO:0000256" key="10">
    <source>
        <dbReference type="ARBA" id="ARBA00023180"/>
    </source>
</evidence>
<reference evidence="14" key="2">
    <citation type="submission" date="2025-08" db="UniProtKB">
        <authorList>
            <consortium name="Ensembl"/>
        </authorList>
    </citation>
    <scope>IDENTIFICATION</scope>
</reference>
<dbReference type="GeneTree" id="ENSGT00940000159014"/>
<feature type="domain" description="Fucosyltransferase N-terminal" evidence="13">
    <location>
        <begin position="83"/>
        <end position="188"/>
    </location>
</feature>
<evidence type="ECO:0000256" key="8">
    <source>
        <dbReference type="ARBA" id="ARBA00022989"/>
    </source>
</evidence>
<dbReference type="AlphaFoldDB" id="H2ZQB6"/>
<evidence type="ECO:0000256" key="1">
    <source>
        <dbReference type="ARBA" id="ARBA00004167"/>
    </source>
</evidence>
<comment type="similarity">
    <text evidence="3 11">Belongs to the glycosyltransferase 10 family.</text>
</comment>
<dbReference type="InterPro" id="IPR055270">
    <property type="entry name" value="Glyco_tran_10_C"/>
</dbReference>
<evidence type="ECO:0000259" key="13">
    <source>
        <dbReference type="Pfam" id="PF17039"/>
    </source>
</evidence>
<evidence type="ECO:0000313" key="15">
    <source>
        <dbReference type="Proteomes" id="UP000007875"/>
    </source>
</evidence>
<reference evidence="14" key="3">
    <citation type="submission" date="2025-09" db="UniProtKB">
        <authorList>
            <consortium name="Ensembl"/>
        </authorList>
    </citation>
    <scope>IDENTIFICATION</scope>
</reference>
<dbReference type="PANTHER" id="PTHR11929">
    <property type="entry name" value="ALPHA- 1,3 -FUCOSYLTRANSFERASE"/>
    <property type="match status" value="1"/>
</dbReference>
<evidence type="ECO:0000256" key="4">
    <source>
        <dbReference type="ARBA" id="ARBA00022676"/>
    </source>
</evidence>
<organism evidence="14 15">
    <name type="scientific">Ciona savignyi</name>
    <name type="common">Pacific transparent sea squirt</name>
    <dbReference type="NCBI Taxonomy" id="51511"/>
    <lineage>
        <taxon>Eukaryota</taxon>
        <taxon>Metazoa</taxon>
        <taxon>Chordata</taxon>
        <taxon>Tunicata</taxon>
        <taxon>Ascidiacea</taxon>
        <taxon>Phlebobranchia</taxon>
        <taxon>Cionidae</taxon>
        <taxon>Ciona</taxon>
    </lineage>
</organism>
<dbReference type="Ensembl" id="ENSCSAVT00000019995.1">
    <property type="protein sequence ID" value="ENSCSAVP00000019782.1"/>
    <property type="gene ID" value="ENSCSAVG00000011608.1"/>
</dbReference>
<accession>H2ZQB6</accession>
<keyword evidence="6 11" id="KW-0812">Transmembrane</keyword>
<keyword evidence="4 11" id="KW-0328">Glycosyltransferase</keyword>
<dbReference type="Proteomes" id="UP000007875">
    <property type="component" value="Unassembled WGS sequence"/>
</dbReference>
<evidence type="ECO:0000256" key="6">
    <source>
        <dbReference type="ARBA" id="ARBA00022692"/>
    </source>
</evidence>
<dbReference type="HOGENOM" id="CLU_032075_2_0_1"/>
<evidence type="ECO:0000256" key="3">
    <source>
        <dbReference type="ARBA" id="ARBA00008919"/>
    </source>
</evidence>
<dbReference type="FunFam" id="3.40.50.11660:FF:000007">
    <property type="entry name" value="alpha-(1,3)-fucosyltransferase 6-like"/>
    <property type="match status" value="1"/>
</dbReference>
<name>H2ZQB6_CIOSA</name>
<evidence type="ECO:0000256" key="11">
    <source>
        <dbReference type="RuleBase" id="RU003832"/>
    </source>
</evidence>
<keyword evidence="11" id="KW-0333">Golgi apparatus</keyword>
<dbReference type="PANTHER" id="PTHR11929:SF145">
    <property type="entry name" value="ALPHA-(1,3)-FUCOSYLTRANSFERASE FUT-1"/>
    <property type="match status" value="1"/>
</dbReference>
<dbReference type="InterPro" id="IPR038577">
    <property type="entry name" value="GT10-like_C_sf"/>
</dbReference>